<dbReference type="VEuPathDB" id="AmoebaDB:ACA1_051110"/>
<feature type="non-terminal residue" evidence="3">
    <location>
        <position position="299"/>
    </location>
</feature>
<sequence length="299" mass="33824">TDSTAAERVTFNKTVNARSVTLDGVVFDPAGTLTGGSRPQAASLLEQLQRLNGMKDQLAEEKHKLQKLDGDFAKTRESSREYQKLKEALDIKSHEAELLAARLQQCEHSRMIEEIEAAREQVIQSREALKAAAQKEADADAKAKQIESAMSKSSGRSQKDEMKVIHEKMVTTKASLGDATKSIKQHDEKIEQAELELEQLKKEQNELLEKIRECESEIKKLQKELHAMEHGKGGVAEKRAAYEAAQERLQKKQESVLSTDERIAGLLQEKDDRTQASIEREQKLKKLQNKVKRFHKDKE</sequence>
<dbReference type="GO" id="GO:0051276">
    <property type="term" value="P:chromosome organization"/>
    <property type="evidence" value="ECO:0007669"/>
    <property type="project" value="InterPro"/>
</dbReference>
<proteinExistence type="predicted"/>
<feature type="region of interest" description="Disordered" evidence="2">
    <location>
        <begin position="134"/>
        <end position="160"/>
    </location>
</feature>
<accession>L8GPJ0</accession>
<dbReference type="RefSeq" id="XP_004336933.1">
    <property type="nucleotide sequence ID" value="XM_004336885.1"/>
</dbReference>
<reference evidence="3 4" key="1">
    <citation type="journal article" date="2013" name="Genome Biol.">
        <title>Genome of Acanthamoeba castellanii highlights extensive lateral gene transfer and early evolution of tyrosine kinase signaling.</title>
        <authorList>
            <person name="Clarke M."/>
            <person name="Lohan A.J."/>
            <person name="Liu B."/>
            <person name="Lagkouvardos I."/>
            <person name="Roy S."/>
            <person name="Zafar N."/>
            <person name="Bertelli C."/>
            <person name="Schilde C."/>
            <person name="Kianianmomeni A."/>
            <person name="Burglin T.R."/>
            <person name="Frech C."/>
            <person name="Turcotte B."/>
            <person name="Kopec K.O."/>
            <person name="Synnott J.M."/>
            <person name="Choo C."/>
            <person name="Paponov I."/>
            <person name="Finkler A."/>
            <person name="Soon Heng Tan C."/>
            <person name="Hutchins A.P."/>
            <person name="Weinmeier T."/>
            <person name="Rattei T."/>
            <person name="Chu J.S."/>
            <person name="Gimenez G."/>
            <person name="Irimia M."/>
            <person name="Rigden D.J."/>
            <person name="Fitzpatrick D.A."/>
            <person name="Lorenzo-Morales J."/>
            <person name="Bateman A."/>
            <person name="Chiu C.H."/>
            <person name="Tang P."/>
            <person name="Hegemann P."/>
            <person name="Fromm H."/>
            <person name="Raoult D."/>
            <person name="Greub G."/>
            <person name="Miranda-Saavedra D."/>
            <person name="Chen N."/>
            <person name="Nash P."/>
            <person name="Ginger M.L."/>
            <person name="Horn M."/>
            <person name="Schaap P."/>
            <person name="Caler L."/>
            <person name="Loftus B."/>
        </authorList>
    </citation>
    <scope>NUCLEOTIDE SEQUENCE [LARGE SCALE GENOMIC DNA]</scope>
    <source>
        <strain evidence="3 4">Neff</strain>
    </source>
</reference>
<dbReference type="Gene3D" id="3.30.70.1620">
    <property type="match status" value="1"/>
</dbReference>
<name>L8GPJ0_ACACF</name>
<dbReference type="OrthoDB" id="10255539at2759"/>
<dbReference type="Proteomes" id="UP000011083">
    <property type="component" value="Unassembled WGS sequence"/>
</dbReference>
<dbReference type="AlphaFoldDB" id="L8GPJ0"/>
<evidence type="ECO:0000313" key="3">
    <source>
        <dbReference type="EMBL" id="ELR14920.1"/>
    </source>
</evidence>
<gene>
    <name evidence="3" type="ORF">ACA1_051110</name>
</gene>
<evidence type="ECO:0000313" key="4">
    <source>
        <dbReference type="Proteomes" id="UP000011083"/>
    </source>
</evidence>
<dbReference type="SUPFAM" id="SSF75553">
    <property type="entry name" value="Smc hinge domain"/>
    <property type="match status" value="1"/>
</dbReference>
<feature type="coiled-coil region" evidence="1">
    <location>
        <begin position="41"/>
        <end position="71"/>
    </location>
</feature>
<keyword evidence="4" id="KW-1185">Reference proteome</keyword>
<dbReference type="GO" id="GO:0005524">
    <property type="term" value="F:ATP binding"/>
    <property type="evidence" value="ECO:0007669"/>
    <property type="project" value="InterPro"/>
</dbReference>
<dbReference type="InterPro" id="IPR036277">
    <property type="entry name" value="SMC_hinge_sf"/>
</dbReference>
<feature type="compositionally biased region" description="Basic and acidic residues" evidence="2">
    <location>
        <begin position="134"/>
        <end position="145"/>
    </location>
</feature>
<evidence type="ECO:0000256" key="1">
    <source>
        <dbReference type="SAM" id="Coils"/>
    </source>
</evidence>
<evidence type="ECO:0000256" key="2">
    <source>
        <dbReference type="SAM" id="MobiDB-lite"/>
    </source>
</evidence>
<dbReference type="KEGG" id="acan:ACA1_051110"/>
<dbReference type="STRING" id="1257118.L8GPJ0"/>
<dbReference type="GO" id="GO:0005694">
    <property type="term" value="C:chromosome"/>
    <property type="evidence" value="ECO:0007669"/>
    <property type="project" value="InterPro"/>
</dbReference>
<organism evidence="3 4">
    <name type="scientific">Acanthamoeba castellanii (strain ATCC 30010 / Neff)</name>
    <dbReference type="NCBI Taxonomy" id="1257118"/>
    <lineage>
        <taxon>Eukaryota</taxon>
        <taxon>Amoebozoa</taxon>
        <taxon>Discosea</taxon>
        <taxon>Longamoebia</taxon>
        <taxon>Centramoebida</taxon>
        <taxon>Acanthamoebidae</taxon>
        <taxon>Acanthamoeba</taxon>
    </lineage>
</organism>
<feature type="coiled-coil region" evidence="1">
    <location>
        <begin position="176"/>
        <end position="262"/>
    </location>
</feature>
<dbReference type="GeneID" id="14915540"/>
<feature type="non-terminal residue" evidence="3">
    <location>
        <position position="1"/>
    </location>
</feature>
<dbReference type="PANTHER" id="PTHR43977">
    <property type="entry name" value="STRUCTURAL MAINTENANCE OF CHROMOSOMES PROTEIN 3"/>
    <property type="match status" value="1"/>
</dbReference>
<dbReference type="EMBL" id="KB008040">
    <property type="protein sequence ID" value="ELR14920.1"/>
    <property type="molecule type" value="Genomic_DNA"/>
</dbReference>
<keyword evidence="1" id="KW-0175">Coiled coil</keyword>
<protein>
    <submittedName>
        <fullName evidence="3">Uncharacterized protein</fullName>
    </submittedName>
</protein>